<feature type="coiled-coil region" evidence="1">
    <location>
        <begin position="119"/>
        <end position="207"/>
    </location>
</feature>
<dbReference type="OMA" id="WYNSFES"/>
<dbReference type="eggNOG" id="KOG3078">
    <property type="taxonomic scope" value="Eukaryota"/>
</dbReference>
<dbReference type="STRING" id="5762.D2UY01"/>
<feature type="domain" description="SPEF2 C-terminal" evidence="4">
    <location>
        <begin position="1033"/>
        <end position="1151"/>
    </location>
</feature>
<reference evidence="5 6" key="1">
    <citation type="journal article" date="2010" name="Cell">
        <title>The genome of Naegleria gruberi illuminates early eukaryotic versatility.</title>
        <authorList>
            <person name="Fritz-Laylin L.K."/>
            <person name="Prochnik S.E."/>
            <person name="Ginger M.L."/>
            <person name="Dacks J.B."/>
            <person name="Carpenter M.L."/>
            <person name="Field M.C."/>
            <person name="Kuo A."/>
            <person name="Paredez A."/>
            <person name="Chapman J."/>
            <person name="Pham J."/>
            <person name="Shu S."/>
            <person name="Neupane R."/>
            <person name="Cipriano M."/>
            <person name="Mancuso J."/>
            <person name="Tu H."/>
            <person name="Salamov A."/>
            <person name="Lindquist E."/>
            <person name="Shapiro H."/>
            <person name="Lucas S."/>
            <person name="Grigoriev I.V."/>
            <person name="Cande W.Z."/>
            <person name="Fulton C."/>
            <person name="Rokhsar D.S."/>
            <person name="Dawson S.C."/>
        </authorList>
    </citation>
    <scope>NUCLEOTIDE SEQUENCE [LARGE SCALE GENOMIC DNA]</scope>
    <source>
        <strain evidence="5 6">NEG-M</strain>
    </source>
</reference>
<gene>
    <name evidence="5" type="ORF">NAEGRDRAFT_45058</name>
</gene>
<keyword evidence="1" id="KW-0175">Coiled coil</keyword>
<dbReference type="KEGG" id="ngr:NAEGRDRAFT_45058"/>
<sequence length="1186" mass="139172">MHRLKYIGELRKKVSRSEVFSGIEEFEKKLEHTETNKEPQLEKASVPVNANTSVTSIEKLEKESSNTRDANSYLKKIKAKRSEEHASRKEKEQRRRKVLMEQQQVFKDLEESRRREVLLEKLMKKSMEERQLAKELNEIKQLKQVMKENREIREKQYAERRRKDFEEKQRRETDLMEKEKEERKIKKRELIEKHKLLLEEKSKQKREKHWNICFEISNQIIDLSFKEIEYAETTEGEKPTTAEILEWRKMFVKGVYDDESTKEDDAELEQSREMEQSLQTHETVDLDVIDMAEFKDYLSCKGVWKESSDETEKVSNFIKDVVSKLHDKIHPLPSPKTEPVLKSKYSYNVILTGKPMSGKSTVCKKIASQLSLFHINTEAILKSLLDGENKSSEYSEIANRARACLLDGREIDEEIIVDLILLEIEKVEKIENTTYQGWLIEGYPLTLEAAKILERRISGYTPSVEEFVGTDSEVKLNSVILNQNSCKKSDEELMKRLVPFQAFTSVIFIDVEDELVFERLADQKVDPLTGTVYHMIYSPPESVDISTRLVPIDEHVRLDKAQINSQLVSFAKSKRELMNWYKKFENVFEAKENSIDDLVKECSNIITNHKREPFQNHIQTEPENSEIEQSGGPEKKELDVEFCKLFLSEWMSIEQNYVGSCKLVFRNLRDFRKSFFKQFSDLKEQFMNFLLRPDDKQVYITQFQNDFNRLPLELRSNSQVKDELHRRSEDLKETLWTLCDEKKLEAEKELEEHQKESWLKTHKKAVTRQYMQLIQLELNRFIEQSKFLFDYFVEQYFSNDLSIGATIDLKKTLSAPILSVNIEELFVDVISGASNTKSTNKKPTKPSTNSSTRSKIDQQDQDLNIEDCFERAKTTCDTLDLLITLQNYIDKNGKKKKEKTKDPYVDIPLEVRECMGKEKEIFLRRITLIKERCLNSLKDQLESKSNHIFGTMRDWIGQRYRTDMANIGLLSRTIQDFIEKETPIVNEMRIEGNKCIIDESVQMTNPLPLHSTSRSQLTTQEAPETVVSFTKSFTPHQVFSLYERLQAPSPSGFVELEEITTTLLILIDSTFGSMELPNQWLDYDNDKVREITKRFDPFKKGYINWRTFLLSALFTFFHRLPTIEDIRKLLLIVHPLVSSGETNLKQEQFTDLLIRWIGETGISSNEEEIINQLLELSQRDLKYCPI</sequence>
<dbReference type="Pfam" id="PF00406">
    <property type="entry name" value="ADK"/>
    <property type="match status" value="1"/>
</dbReference>
<feature type="domain" description="CPC1/SPEF2" evidence="3">
    <location>
        <begin position="122"/>
        <end position="254"/>
    </location>
</feature>
<keyword evidence="6" id="KW-1185">Reference proteome</keyword>
<proteinExistence type="predicted"/>
<dbReference type="InterPro" id="IPR056199">
    <property type="entry name" value="SPEF2_C"/>
</dbReference>
<evidence type="ECO:0000313" key="6">
    <source>
        <dbReference type="Proteomes" id="UP000006671"/>
    </source>
</evidence>
<dbReference type="SUPFAM" id="SSF52540">
    <property type="entry name" value="P-loop containing nucleoside triphosphate hydrolases"/>
    <property type="match status" value="1"/>
</dbReference>
<dbReference type="VEuPathDB" id="AmoebaDB:NAEGRDRAFT_45058"/>
<dbReference type="GeneID" id="8863944"/>
<evidence type="ECO:0000256" key="1">
    <source>
        <dbReference type="SAM" id="Coils"/>
    </source>
</evidence>
<feature type="region of interest" description="Disordered" evidence="2">
    <location>
        <begin position="57"/>
        <end position="96"/>
    </location>
</feature>
<feature type="compositionally biased region" description="Basic and acidic residues" evidence="2">
    <location>
        <begin position="80"/>
        <end position="93"/>
    </location>
</feature>
<evidence type="ECO:0000256" key="2">
    <source>
        <dbReference type="SAM" id="MobiDB-lite"/>
    </source>
</evidence>
<dbReference type="InterPro" id="IPR027417">
    <property type="entry name" value="P-loop_NTPase"/>
</dbReference>
<dbReference type="EMBL" id="GG738845">
    <property type="protein sequence ID" value="EFC50384.1"/>
    <property type="molecule type" value="Genomic_DNA"/>
</dbReference>
<evidence type="ECO:0000259" key="3">
    <source>
        <dbReference type="Pfam" id="PF22946"/>
    </source>
</evidence>
<feature type="region of interest" description="Disordered" evidence="2">
    <location>
        <begin position="835"/>
        <end position="858"/>
    </location>
</feature>
<dbReference type="OrthoDB" id="62528at2759"/>
<name>D2UY01_NAEGR</name>
<dbReference type="Pfam" id="PF24082">
    <property type="entry name" value="SPEF2_C"/>
    <property type="match status" value="1"/>
</dbReference>
<dbReference type="AlphaFoldDB" id="D2UY01"/>
<accession>D2UY01</accession>
<evidence type="ECO:0000313" key="5">
    <source>
        <dbReference type="EMBL" id="EFC50384.1"/>
    </source>
</evidence>
<dbReference type="PANTHER" id="PTHR14919">
    <property type="entry name" value="KPL2-RELATED"/>
    <property type="match status" value="1"/>
</dbReference>
<dbReference type="PANTHER" id="PTHR14919:SF0">
    <property type="entry name" value="SPERM FLAGELLAR PROTEIN 2"/>
    <property type="match status" value="1"/>
</dbReference>
<dbReference type="RefSeq" id="XP_002683128.1">
    <property type="nucleotide sequence ID" value="XM_002683082.1"/>
</dbReference>
<organism evidence="6">
    <name type="scientific">Naegleria gruberi</name>
    <name type="common">Amoeba</name>
    <dbReference type="NCBI Taxonomy" id="5762"/>
    <lineage>
        <taxon>Eukaryota</taxon>
        <taxon>Discoba</taxon>
        <taxon>Heterolobosea</taxon>
        <taxon>Tetramitia</taxon>
        <taxon>Eutetramitia</taxon>
        <taxon>Vahlkampfiidae</taxon>
        <taxon>Naegleria</taxon>
    </lineage>
</organism>
<protein>
    <submittedName>
        <fullName evidence="5">Cpc1/kpl2</fullName>
    </submittedName>
</protein>
<dbReference type="Proteomes" id="UP000006671">
    <property type="component" value="Unassembled WGS sequence"/>
</dbReference>
<evidence type="ECO:0000259" key="4">
    <source>
        <dbReference type="Pfam" id="PF24082"/>
    </source>
</evidence>
<dbReference type="InterPro" id="IPR054517">
    <property type="entry name" value="SPEF2_D5"/>
</dbReference>
<dbReference type="Pfam" id="PF22946">
    <property type="entry name" value="SPEF2_D5"/>
    <property type="match status" value="1"/>
</dbReference>
<dbReference type="InterPro" id="IPR052634">
    <property type="entry name" value="Sperm_flagellar-bone_growth"/>
</dbReference>
<dbReference type="InParanoid" id="D2UY01"/>
<dbReference type="Gene3D" id="3.40.50.300">
    <property type="entry name" value="P-loop containing nucleotide triphosphate hydrolases"/>
    <property type="match status" value="1"/>
</dbReference>